<evidence type="ECO:0000256" key="4">
    <source>
        <dbReference type="ARBA" id="ARBA00022452"/>
    </source>
</evidence>
<dbReference type="Gene3D" id="2.40.170.10">
    <property type="entry name" value="Porin, LamB type"/>
    <property type="match status" value="1"/>
</dbReference>
<protein>
    <submittedName>
        <fullName evidence="11">Porin LamB type</fullName>
    </submittedName>
</protein>
<dbReference type="EMBL" id="FLQX01000135">
    <property type="protein sequence ID" value="SBT08434.1"/>
    <property type="molecule type" value="Genomic_DNA"/>
</dbReference>
<keyword evidence="10" id="KW-0732">Signal</keyword>
<keyword evidence="12" id="KW-1185">Reference proteome</keyword>
<evidence type="ECO:0000256" key="7">
    <source>
        <dbReference type="ARBA" id="ARBA00023114"/>
    </source>
</evidence>
<organism evidence="11 12">
    <name type="scientific">Candidatus Accumulibacter aalborgensis</name>
    <dbReference type="NCBI Taxonomy" id="1860102"/>
    <lineage>
        <taxon>Bacteria</taxon>
        <taxon>Pseudomonadati</taxon>
        <taxon>Pseudomonadota</taxon>
        <taxon>Betaproteobacteria</taxon>
        <taxon>Candidatus Accumulibacter</taxon>
    </lineage>
</organism>
<keyword evidence="8" id="KW-0472">Membrane</keyword>
<reference evidence="11 12" key="1">
    <citation type="submission" date="2016-06" db="EMBL/GenBank/DDBJ databases">
        <authorList>
            <person name="Kjaerup R.B."/>
            <person name="Dalgaard T.S."/>
            <person name="Juul-Madsen H.R."/>
        </authorList>
    </citation>
    <scope>NUCLEOTIDE SEQUENCE [LARGE SCALE GENOMIC DNA]</scope>
    <source>
        <strain evidence="11">3</strain>
    </source>
</reference>
<name>A0A1A8XTM1_9PROT</name>
<comment type="subcellular location">
    <subcellularLocation>
        <location evidence="1">Cell outer membrane</location>
        <topology evidence="1">Multi-pass membrane protein</topology>
    </subcellularLocation>
</comment>
<comment type="similarity">
    <text evidence="2">Belongs to the porin LamB (TC 1.B.3) family.</text>
</comment>
<feature type="chain" id="PRO_5008381729" evidence="10">
    <location>
        <begin position="30"/>
        <end position="449"/>
    </location>
</feature>
<dbReference type="PANTHER" id="PTHR38762">
    <property type="entry name" value="CRYPTIC OUTER MEMBRANE PORIN BGLH-RELATED"/>
    <property type="match status" value="1"/>
</dbReference>
<evidence type="ECO:0000313" key="11">
    <source>
        <dbReference type="EMBL" id="SBT08434.1"/>
    </source>
</evidence>
<dbReference type="InterPro" id="IPR050286">
    <property type="entry name" value="G_neg_Bact_CarbUptk_Porin"/>
</dbReference>
<dbReference type="Pfam" id="PF02264">
    <property type="entry name" value="LamB"/>
    <property type="match status" value="1"/>
</dbReference>
<dbReference type="InterPro" id="IPR036998">
    <property type="entry name" value="Porin_LamB_sf"/>
</dbReference>
<evidence type="ECO:0000256" key="8">
    <source>
        <dbReference type="ARBA" id="ARBA00023136"/>
    </source>
</evidence>
<dbReference type="GO" id="GO:0046930">
    <property type="term" value="C:pore complex"/>
    <property type="evidence" value="ECO:0007669"/>
    <property type="project" value="UniProtKB-KW"/>
</dbReference>
<dbReference type="SUPFAM" id="SSF56935">
    <property type="entry name" value="Porins"/>
    <property type="match status" value="1"/>
</dbReference>
<evidence type="ECO:0000256" key="2">
    <source>
        <dbReference type="ARBA" id="ARBA00007055"/>
    </source>
</evidence>
<dbReference type="STRING" id="1860102.ACCAA_570040"/>
<accession>A0A1A8XTM1</accession>
<dbReference type="GO" id="GO:0015144">
    <property type="term" value="F:carbohydrate transmembrane transporter activity"/>
    <property type="evidence" value="ECO:0007669"/>
    <property type="project" value="TreeGrafter"/>
</dbReference>
<keyword evidence="3" id="KW-0813">Transport</keyword>
<sequence length="449" mass="48031">MKELTMRNVPLSPLTLVLVALLCGQAAGAAEAGDPKVVDTDVGGVEAPEIPVDEVAPKVAKDAGDLVVAGYLRALAGINSEGSRAACFQLAGAGAKYRLGNECEVYGELFFGKQIVSFTDGASISANAMFSLNRPMAYNSTSYSTDTSVAQAYLAAEKLSFLNGGALWAGLRYYKREDIHINDFFYWNPQGLGGGVEDIAIGGVKVSLAMFTEDNRDQAIKADRYDFQVRGLKVNPNGELEFGYSAIPASGHIYTGGDSGWSVTVQHRQTNLWGEGWNKFAVQYGVGPGTGLGSTGPLTNTTSDTRFRVVEGLFAQMTPKLGGMLTGVYQKDESPLGDQTWLSIGGRLVYGFTDHLKLQGELGHDQVRPSVGDTRNLTKLTIAPTLAMARGFWARPELRFFYTYARWNEAAARAANGSTNSAVASTASTGIFASGNQGSTIGLQFEGWW</sequence>
<evidence type="ECO:0000256" key="5">
    <source>
        <dbReference type="ARBA" id="ARBA00022692"/>
    </source>
</evidence>
<feature type="signal peptide" evidence="10">
    <location>
        <begin position="1"/>
        <end position="29"/>
    </location>
</feature>
<dbReference type="GO" id="GO:0009279">
    <property type="term" value="C:cell outer membrane"/>
    <property type="evidence" value="ECO:0007669"/>
    <property type="project" value="UniProtKB-SubCell"/>
</dbReference>
<dbReference type="GO" id="GO:0006811">
    <property type="term" value="P:monoatomic ion transport"/>
    <property type="evidence" value="ECO:0007669"/>
    <property type="project" value="UniProtKB-KW"/>
</dbReference>
<keyword evidence="6" id="KW-0406">Ion transport</keyword>
<keyword evidence="4" id="KW-1134">Transmembrane beta strand</keyword>
<gene>
    <name evidence="11" type="ORF">ACCAA_570040</name>
</gene>
<evidence type="ECO:0000256" key="3">
    <source>
        <dbReference type="ARBA" id="ARBA00022448"/>
    </source>
</evidence>
<keyword evidence="7" id="KW-0626">Porin</keyword>
<dbReference type="GO" id="GO:0015288">
    <property type="term" value="F:porin activity"/>
    <property type="evidence" value="ECO:0007669"/>
    <property type="project" value="UniProtKB-KW"/>
</dbReference>
<evidence type="ECO:0000256" key="1">
    <source>
        <dbReference type="ARBA" id="ARBA00004571"/>
    </source>
</evidence>
<keyword evidence="5" id="KW-0812">Transmembrane</keyword>
<dbReference type="AlphaFoldDB" id="A0A1A8XTM1"/>
<evidence type="ECO:0000313" key="12">
    <source>
        <dbReference type="Proteomes" id="UP000199169"/>
    </source>
</evidence>
<dbReference type="PANTHER" id="PTHR38762:SF1">
    <property type="entry name" value="CRYPTIC OUTER MEMBRANE PORIN BGLH-RELATED"/>
    <property type="match status" value="1"/>
</dbReference>
<dbReference type="InterPro" id="IPR003192">
    <property type="entry name" value="Porin_LamB"/>
</dbReference>
<proteinExistence type="inferred from homology"/>
<evidence type="ECO:0000256" key="9">
    <source>
        <dbReference type="ARBA" id="ARBA00023237"/>
    </source>
</evidence>
<dbReference type="GO" id="GO:0015774">
    <property type="term" value="P:polysaccharide transport"/>
    <property type="evidence" value="ECO:0007669"/>
    <property type="project" value="TreeGrafter"/>
</dbReference>
<evidence type="ECO:0000256" key="10">
    <source>
        <dbReference type="SAM" id="SignalP"/>
    </source>
</evidence>
<dbReference type="Proteomes" id="UP000199169">
    <property type="component" value="Unassembled WGS sequence"/>
</dbReference>
<evidence type="ECO:0000256" key="6">
    <source>
        <dbReference type="ARBA" id="ARBA00023065"/>
    </source>
</evidence>
<keyword evidence="9" id="KW-0998">Cell outer membrane</keyword>